<dbReference type="EMBL" id="CP002915">
    <property type="protein sequence ID" value="AEK29825.1"/>
    <property type="molecule type" value="Genomic_DNA"/>
</dbReference>
<dbReference type="Pfam" id="PF21226">
    <property type="entry name" value="MalQ_N"/>
    <property type="match status" value="1"/>
</dbReference>
<dbReference type="SUPFAM" id="SSF51445">
    <property type="entry name" value="(Trans)glycosidases"/>
    <property type="match status" value="1"/>
</dbReference>
<dbReference type="PANTHER" id="PTHR32438:SF5">
    <property type="entry name" value="4-ALPHA-GLUCANOTRANSFERASE DPE1, CHLOROPLASTIC_AMYLOPLASTIC"/>
    <property type="match status" value="1"/>
</dbReference>
<dbReference type="GO" id="GO:0004134">
    <property type="term" value="F:4-alpha-glucanotransferase activity"/>
    <property type="evidence" value="ECO:0007669"/>
    <property type="project" value="UniProtKB-EC"/>
</dbReference>
<comment type="catalytic activity">
    <reaction evidence="1 10">
        <text>Transfers a segment of a (1-&gt;4)-alpha-D-glucan to a new position in an acceptor, which may be glucose or a (1-&gt;4)-alpha-D-glucan.</text>
        <dbReference type="EC" id="2.4.1.25"/>
    </reaction>
</comment>
<evidence type="ECO:0000313" key="13">
    <source>
        <dbReference type="Proteomes" id="UP000008394"/>
    </source>
</evidence>
<keyword evidence="7 10" id="KW-0119">Carbohydrate metabolism</keyword>
<evidence type="ECO:0000256" key="3">
    <source>
        <dbReference type="ARBA" id="ARBA00012560"/>
    </source>
</evidence>
<evidence type="ECO:0000256" key="9">
    <source>
        <dbReference type="ARBA" id="ARBA00031501"/>
    </source>
</evidence>
<evidence type="ECO:0000256" key="6">
    <source>
        <dbReference type="ARBA" id="ARBA00022679"/>
    </source>
</evidence>
<dbReference type="PANTHER" id="PTHR32438">
    <property type="entry name" value="4-ALPHA-GLUCANOTRANSFERASE DPE1, CHLOROPLASTIC/AMYLOPLASTIC"/>
    <property type="match status" value="1"/>
</dbReference>
<evidence type="ECO:0000256" key="1">
    <source>
        <dbReference type="ARBA" id="ARBA00000439"/>
    </source>
</evidence>
<dbReference type="GO" id="GO:0005975">
    <property type="term" value="P:carbohydrate metabolic process"/>
    <property type="evidence" value="ECO:0007669"/>
    <property type="project" value="InterPro"/>
</dbReference>
<feature type="domain" description="MalQ N-terminal beta-sandwich" evidence="11">
    <location>
        <begin position="98"/>
        <end position="190"/>
    </location>
</feature>
<dbReference type="Proteomes" id="UP000008394">
    <property type="component" value="Chromosome"/>
</dbReference>
<dbReference type="Pfam" id="PF02446">
    <property type="entry name" value="Glyco_hydro_77"/>
    <property type="match status" value="1"/>
</dbReference>
<dbReference type="EC" id="2.4.1.25" evidence="3 10"/>
<dbReference type="NCBIfam" id="TIGR00217">
    <property type="entry name" value="malQ"/>
    <property type="match status" value="1"/>
</dbReference>
<reference evidence="12 13" key="1">
    <citation type="journal article" date="2011" name="J. Bacteriol.">
        <title>Genome Sequence of the Probiotic Strain Bifidobacterium animalis subsp. lactis CNCM I-2494.</title>
        <authorList>
            <person name="Chervaux C."/>
            <person name="Grimaldi C."/>
            <person name="Bolotin A."/>
            <person name="Quinquis B."/>
            <person name="Legrain-Raspaud S."/>
            <person name="van Hylckama Vlieg J.E."/>
            <person name="Denariaz G."/>
            <person name="Smokvina T."/>
        </authorList>
    </citation>
    <scope>NUCLEOTIDE SEQUENCE [LARGE SCALE GENOMIC DNA]</scope>
    <source>
        <strain evidence="12 13">CNCM I-2494</strain>
    </source>
</reference>
<evidence type="ECO:0000256" key="8">
    <source>
        <dbReference type="ARBA" id="ARBA00031423"/>
    </source>
</evidence>
<gene>
    <name evidence="12" type="ORF">BALAC2494_00759</name>
</gene>
<name>A0A806FGY4_BIFAN</name>
<keyword evidence="6 10" id="KW-0808">Transferase</keyword>
<evidence type="ECO:0000256" key="10">
    <source>
        <dbReference type="RuleBase" id="RU361207"/>
    </source>
</evidence>
<evidence type="ECO:0000256" key="5">
    <source>
        <dbReference type="ARBA" id="ARBA00022676"/>
    </source>
</evidence>
<sequence>MLLYGRSRERRCEKGLHLGVMAELNEESPERLARPLIRLAQSLGVATSYVGMSRDFHEIPDDVLVAVLKALNVDASSEETIEVSLEHVNNQRAMRLIEPTVLHIVGEQSHVPIHLAITEAPKVTITLEDGTIYQHDIAVEPLPDVKVHEVNGKFFSTAQIALPADLPEGYHTLHIAAGQREADATLISAPQRIPLLDPLKNGSLWGWMAQLYSIRSADSWGVGDFADLRTLLIDSKRYTNADFMLINPVHAGEPVSPLTPSPYLPVSRRFINYTYIHPEDIPEYYALDDAAKQSVKDAHAKMEAYNADPNLIDRDAMWLEKEKALRTIFNTGLQSVRQQAFDDYKARCGEDLEAYATWCVCYAKWGKPENTPDNWINKYTKDSPEVKQLREQNSDLLEFYRWLEWIAVEQMHAAQQAARQAGMKIGIMSDMAVGVHPDGSEVWWNPERFANGATVGAPPDMFNQQGQNWSQPPLSPLSLKETGYKAYREMVRGMFDCAGAVRIDHILGLFRLWWIPEGQPASNGTYVYYDHNTMLGILAIEADRVGGLIVGEDLGVVPSYVQQSLADYAIFGCAVEWFEQMDGVFIPPKDWRPYALASVDNHDMPPAAGYLEYEHVRVREQLGLLGEDSSAFERSARAEHQAMLQMLVDNGYLDVNVMKDESGRWEEIVEALYRALNSSPCKLKAVSFVDAVGERRTQNQPGTDNEYPNWRVPLADYHGDNVPLEHLFDSDLLQRIAKIMNS</sequence>
<proteinExistence type="inferred from homology"/>
<keyword evidence="5 10" id="KW-0328">Glycosyltransferase</keyword>
<evidence type="ECO:0000259" key="11">
    <source>
        <dbReference type="Pfam" id="PF21226"/>
    </source>
</evidence>
<dbReference type="AlphaFoldDB" id="A0A806FGY4"/>
<accession>A0A806FGY4</accession>
<evidence type="ECO:0000256" key="7">
    <source>
        <dbReference type="ARBA" id="ARBA00023277"/>
    </source>
</evidence>
<dbReference type="KEGG" id="bnm:BALAC2494_00759"/>
<comment type="similarity">
    <text evidence="2 10">Belongs to the disproportionating enzyme family.</text>
</comment>
<evidence type="ECO:0000313" key="12">
    <source>
        <dbReference type="EMBL" id="AEK29825.1"/>
    </source>
</evidence>
<organism evidence="12 13">
    <name type="scientific">Bifidobacterium animalis subsp. lactis CNCM I-2494</name>
    <dbReference type="NCBI Taxonomy" id="1042403"/>
    <lineage>
        <taxon>Bacteria</taxon>
        <taxon>Bacillati</taxon>
        <taxon>Actinomycetota</taxon>
        <taxon>Actinomycetes</taxon>
        <taxon>Bifidobacteriales</taxon>
        <taxon>Bifidobacteriaceae</taxon>
        <taxon>Bifidobacterium</taxon>
    </lineage>
</organism>
<dbReference type="InterPro" id="IPR017853">
    <property type="entry name" value="GH"/>
</dbReference>
<evidence type="ECO:0000256" key="2">
    <source>
        <dbReference type="ARBA" id="ARBA00005684"/>
    </source>
</evidence>
<dbReference type="Gene3D" id="3.20.20.80">
    <property type="entry name" value="Glycosidases"/>
    <property type="match status" value="1"/>
</dbReference>
<dbReference type="InterPro" id="IPR003385">
    <property type="entry name" value="Glyco_hydro_77"/>
</dbReference>
<evidence type="ECO:0000256" key="4">
    <source>
        <dbReference type="ARBA" id="ARBA00020295"/>
    </source>
</evidence>
<protein>
    <recommendedName>
        <fullName evidence="4 10">4-alpha-glucanotransferase</fullName>
        <ecNumber evidence="3 10">2.4.1.25</ecNumber>
    </recommendedName>
    <alternativeName>
        <fullName evidence="8 10">Amylomaltase</fullName>
    </alternativeName>
    <alternativeName>
        <fullName evidence="9 10">Disproportionating enzyme</fullName>
    </alternativeName>
</protein>
<dbReference type="InterPro" id="IPR048458">
    <property type="entry name" value="MalQ_N"/>
</dbReference>